<proteinExistence type="predicted"/>
<organism evidence="1 2">
    <name type="scientific">Aphanomyces euteiches</name>
    <dbReference type="NCBI Taxonomy" id="100861"/>
    <lineage>
        <taxon>Eukaryota</taxon>
        <taxon>Sar</taxon>
        <taxon>Stramenopiles</taxon>
        <taxon>Oomycota</taxon>
        <taxon>Saprolegniomycetes</taxon>
        <taxon>Saprolegniales</taxon>
        <taxon>Verrucalvaceae</taxon>
        <taxon>Aphanomyces</taxon>
    </lineage>
</organism>
<gene>
    <name evidence="1" type="ORF">Ae201684_010183</name>
</gene>
<dbReference type="PANTHER" id="PTHR18901:SF38">
    <property type="entry name" value="PSEUDOURIDINE-5'-PHOSPHATASE"/>
    <property type="match status" value="1"/>
</dbReference>
<comment type="caution">
    <text evidence="1">The sequence shown here is derived from an EMBL/GenBank/DDBJ whole genome shotgun (WGS) entry which is preliminary data.</text>
</comment>
<dbReference type="SFLD" id="SFLDG01129">
    <property type="entry name" value="C1.5:_HAD__Beta-PGM__Phosphata"/>
    <property type="match status" value="1"/>
</dbReference>
<dbReference type="PANTHER" id="PTHR18901">
    <property type="entry name" value="2-DEOXYGLUCOSE-6-PHOSPHATE PHOSPHATASE 2"/>
    <property type="match status" value="1"/>
</dbReference>
<dbReference type="InterPro" id="IPR036412">
    <property type="entry name" value="HAD-like_sf"/>
</dbReference>
<dbReference type="Gene3D" id="3.40.50.1000">
    <property type="entry name" value="HAD superfamily/HAD-like"/>
    <property type="match status" value="1"/>
</dbReference>
<dbReference type="InterPro" id="IPR006439">
    <property type="entry name" value="HAD-SF_hydro_IA"/>
</dbReference>
<dbReference type="Gene3D" id="1.10.150.240">
    <property type="entry name" value="Putative phosphatase, domain 2"/>
    <property type="match status" value="1"/>
</dbReference>
<dbReference type="Proteomes" id="UP000481153">
    <property type="component" value="Unassembled WGS sequence"/>
</dbReference>
<evidence type="ECO:0000313" key="2">
    <source>
        <dbReference type="Proteomes" id="UP000481153"/>
    </source>
</evidence>
<reference evidence="1 2" key="1">
    <citation type="submission" date="2019-07" db="EMBL/GenBank/DDBJ databases">
        <title>Genomics analysis of Aphanomyces spp. identifies a new class of oomycete effector associated with host adaptation.</title>
        <authorList>
            <person name="Gaulin E."/>
        </authorList>
    </citation>
    <scope>NUCLEOTIDE SEQUENCE [LARGE SCALE GENOMIC DNA]</scope>
    <source>
        <strain evidence="1 2">ATCC 201684</strain>
    </source>
</reference>
<dbReference type="Pfam" id="PF00702">
    <property type="entry name" value="Hydrolase"/>
    <property type="match status" value="1"/>
</dbReference>
<dbReference type="InterPro" id="IPR023198">
    <property type="entry name" value="PGP-like_dom2"/>
</dbReference>
<keyword evidence="2" id="KW-1185">Reference proteome</keyword>
<dbReference type="InterPro" id="IPR023214">
    <property type="entry name" value="HAD_sf"/>
</dbReference>
<protein>
    <submittedName>
        <fullName evidence="1">Uncharacterized protein</fullName>
    </submittedName>
</protein>
<sequence length="220" mass="23791">MTIEAVLFDLDGTLIDMEMLSVETFIEVAGPGYTLDLHKRILGTPSHSWSRLIIDELKLDMTPEEMIHQCHVILGKKYASSVLLPGALNLVQSLAGQPVKVALATSSASSAVELKRAAHPALFEGFELIVCGDDPAVKRGKPNPDIFLVAAERLGIQDKSKCIVVEDSEHGVAAGKAAGMKVVAVPDTRFFTPVDIAERFGQADVILKSLDDWNSDTLLR</sequence>
<dbReference type="SFLD" id="SFLDS00003">
    <property type="entry name" value="Haloacid_Dehalogenase"/>
    <property type="match status" value="1"/>
</dbReference>
<accession>A0A6G0WZ34</accession>
<evidence type="ECO:0000313" key="1">
    <source>
        <dbReference type="EMBL" id="KAF0732856.1"/>
    </source>
</evidence>
<dbReference type="AlphaFoldDB" id="A0A6G0WZ34"/>
<dbReference type="GO" id="GO:0016791">
    <property type="term" value="F:phosphatase activity"/>
    <property type="evidence" value="ECO:0007669"/>
    <property type="project" value="TreeGrafter"/>
</dbReference>
<dbReference type="NCBIfam" id="TIGR01509">
    <property type="entry name" value="HAD-SF-IA-v3"/>
    <property type="match status" value="1"/>
</dbReference>
<dbReference type="SUPFAM" id="SSF56784">
    <property type="entry name" value="HAD-like"/>
    <property type="match status" value="1"/>
</dbReference>
<dbReference type="EMBL" id="VJMJ01000128">
    <property type="protein sequence ID" value="KAF0732856.1"/>
    <property type="molecule type" value="Genomic_DNA"/>
</dbReference>
<dbReference type="SFLD" id="SFLDG01135">
    <property type="entry name" value="C1.5.6:_HAD__Beta-PGM__Phospha"/>
    <property type="match status" value="1"/>
</dbReference>
<dbReference type="VEuPathDB" id="FungiDB:AeMF1_019614"/>
<name>A0A6G0WZ34_9STRA</name>